<dbReference type="NCBIfam" id="TIGR00151">
    <property type="entry name" value="ispF"/>
    <property type="match status" value="1"/>
</dbReference>
<dbReference type="HAMAP" id="MF_00107">
    <property type="entry name" value="IspF"/>
    <property type="match status" value="1"/>
</dbReference>
<dbReference type="CDD" id="cd00554">
    <property type="entry name" value="MECDP_synthase"/>
    <property type="match status" value="1"/>
</dbReference>
<organism evidence="2">
    <name type="scientific">bioreactor metagenome</name>
    <dbReference type="NCBI Taxonomy" id="1076179"/>
    <lineage>
        <taxon>unclassified sequences</taxon>
        <taxon>metagenomes</taxon>
        <taxon>ecological metagenomes</taxon>
    </lineage>
</organism>
<dbReference type="InterPro" id="IPR036571">
    <property type="entry name" value="MECDP_synthase_sf"/>
</dbReference>
<dbReference type="GO" id="GO:0016114">
    <property type="term" value="P:terpenoid biosynthetic process"/>
    <property type="evidence" value="ECO:0007669"/>
    <property type="project" value="InterPro"/>
</dbReference>
<accession>A0A645E1Q9</accession>
<gene>
    <name evidence="2" type="primary">ispF_28</name>
    <name evidence="2" type="ORF">SDC9_142650</name>
</gene>
<dbReference type="Pfam" id="PF02542">
    <property type="entry name" value="YgbB"/>
    <property type="match status" value="1"/>
</dbReference>
<dbReference type="SUPFAM" id="SSF69765">
    <property type="entry name" value="IpsF-like"/>
    <property type="match status" value="1"/>
</dbReference>
<dbReference type="PANTHER" id="PTHR43181:SF1">
    <property type="entry name" value="2-C-METHYL-D-ERYTHRITOL 2,4-CYCLODIPHOSPHATE SYNTHASE, CHLOROPLASTIC"/>
    <property type="match status" value="1"/>
</dbReference>
<dbReference type="Gene3D" id="3.30.1330.50">
    <property type="entry name" value="2-C-methyl-D-erythritol 2,4-cyclodiphosphate synthase"/>
    <property type="match status" value="1"/>
</dbReference>
<feature type="domain" description="2-C-methyl-D-erythritol 2,4-cyclodiphosphate synthase" evidence="1">
    <location>
        <begin position="6"/>
        <end position="158"/>
    </location>
</feature>
<keyword evidence="2" id="KW-0456">Lyase</keyword>
<dbReference type="PANTHER" id="PTHR43181">
    <property type="entry name" value="2-C-METHYL-D-ERYTHRITOL 2,4-CYCLODIPHOSPHATE SYNTHASE, CHLOROPLASTIC"/>
    <property type="match status" value="1"/>
</dbReference>
<dbReference type="InterPro" id="IPR003526">
    <property type="entry name" value="MECDP_synthase"/>
</dbReference>
<comment type="caution">
    <text evidence="2">The sequence shown here is derived from an EMBL/GenBank/DDBJ whole genome shotgun (WGS) entry which is preliminary data.</text>
</comment>
<protein>
    <submittedName>
        <fullName evidence="2">2-C-methyl-D-erythritol 2,4-cyclodiphosphate synthase</fullName>
        <ecNumber evidence="2">4.6.1.12</ecNumber>
    </submittedName>
</protein>
<dbReference type="GO" id="GO:0008685">
    <property type="term" value="F:2-C-methyl-D-erythritol 2,4-cyclodiphosphate synthase activity"/>
    <property type="evidence" value="ECO:0007669"/>
    <property type="project" value="UniProtKB-EC"/>
</dbReference>
<dbReference type="EC" id="4.6.1.12" evidence="2"/>
<dbReference type="EMBL" id="VSSQ01041979">
    <property type="protein sequence ID" value="MPM95496.1"/>
    <property type="molecule type" value="Genomic_DNA"/>
</dbReference>
<dbReference type="AlphaFoldDB" id="A0A645E1Q9"/>
<name>A0A645E1Q9_9ZZZZ</name>
<evidence type="ECO:0000313" key="2">
    <source>
        <dbReference type="EMBL" id="MPM95496.1"/>
    </source>
</evidence>
<sequence>MFEDYRIGSGFDVHAYAENRAMVLCNTTIPSSIGLQGHSDADAPLHALCDALLGATGLGDIGMHFPDNDMTYKNIDSAVLLSRVMDLIQQGGFVIQNVDLTIMAQIPKIAPYRESMRCRLAGLLSIDLDRVNIKATTTEGLGFIGRKEGLAAHAVVLLKKESTI</sequence>
<reference evidence="2" key="1">
    <citation type="submission" date="2019-08" db="EMBL/GenBank/DDBJ databases">
        <authorList>
            <person name="Kucharzyk K."/>
            <person name="Murdoch R.W."/>
            <person name="Higgins S."/>
            <person name="Loffler F."/>
        </authorList>
    </citation>
    <scope>NUCLEOTIDE SEQUENCE</scope>
</reference>
<evidence type="ECO:0000259" key="1">
    <source>
        <dbReference type="Pfam" id="PF02542"/>
    </source>
</evidence>
<proteinExistence type="inferred from homology"/>